<organism evidence="2 3">
    <name type="scientific">Fluctibacter corallii</name>
    <dbReference type="NCBI Taxonomy" id="2984329"/>
    <lineage>
        <taxon>Bacteria</taxon>
        <taxon>Pseudomonadati</taxon>
        <taxon>Pseudomonadota</taxon>
        <taxon>Gammaproteobacteria</taxon>
        <taxon>Alteromonadales</taxon>
        <taxon>Alteromonadaceae</taxon>
        <taxon>Fluctibacter</taxon>
    </lineage>
</organism>
<name>A0ABT3A832_9ALTE</name>
<proteinExistence type="predicted"/>
<evidence type="ECO:0000259" key="1">
    <source>
        <dbReference type="Pfam" id="PF04389"/>
    </source>
</evidence>
<feature type="domain" description="Peptidase M28" evidence="1">
    <location>
        <begin position="97"/>
        <end position="293"/>
    </location>
</feature>
<gene>
    <name evidence="2" type="ORF">OE749_08565</name>
</gene>
<dbReference type="SUPFAM" id="SSF53187">
    <property type="entry name" value="Zn-dependent exopeptidases"/>
    <property type="match status" value="1"/>
</dbReference>
<keyword evidence="3" id="KW-1185">Reference proteome</keyword>
<comment type="caution">
    <text evidence="2">The sequence shown here is derived from an EMBL/GenBank/DDBJ whole genome shotgun (WGS) entry which is preliminary data.</text>
</comment>
<dbReference type="Pfam" id="PF04389">
    <property type="entry name" value="Peptidase_M28"/>
    <property type="match status" value="1"/>
</dbReference>
<dbReference type="Proteomes" id="UP001652504">
    <property type="component" value="Unassembled WGS sequence"/>
</dbReference>
<sequence>MTRLYVLVAVWVFGTFNCDASCQDVQLLETVDHAQAWDDVKHLSSDDFEGRKTGTKGSVKAQQYLLKRFKEMRLSFVAGQQSYSVPFSLTEYQNGTNIVGMVRGVIAPEKYIVVTAHYDHIGHYGSTIFNGADDNASGVSAMMAIAFEVAKYPLKHSVIFLATDAEEQGLKGAKAFLKDEVIRISDIRANLNLDMLGQGSRRQTLYVTHSNNYPNKEALLARIQAKTRQCLVYGHNRSLRAGQNKKRIDWLNASDHGAFGEYGIPFIYVGVGEHKDYHKASDEWQRIPKTFFLASVETSYLLLQEIDRHIK</sequence>
<evidence type="ECO:0000313" key="3">
    <source>
        <dbReference type="Proteomes" id="UP001652504"/>
    </source>
</evidence>
<dbReference type="InterPro" id="IPR007484">
    <property type="entry name" value="Peptidase_M28"/>
</dbReference>
<dbReference type="RefSeq" id="WP_263712033.1">
    <property type="nucleotide sequence ID" value="NZ_JAOWKX010000004.1"/>
</dbReference>
<protein>
    <submittedName>
        <fullName evidence="2">M28 family peptidase</fullName>
    </submittedName>
</protein>
<dbReference type="PANTHER" id="PTHR12147:SF26">
    <property type="entry name" value="PEPTIDASE M28 DOMAIN-CONTAINING PROTEIN"/>
    <property type="match status" value="1"/>
</dbReference>
<dbReference type="Gene3D" id="3.40.630.10">
    <property type="entry name" value="Zn peptidases"/>
    <property type="match status" value="1"/>
</dbReference>
<accession>A0ABT3A832</accession>
<reference evidence="2 3" key="1">
    <citation type="submission" date="2022-10" db="EMBL/GenBank/DDBJ databases">
        <title>Aestuariibacter sp. AA17 isolated from Montipora capitata coral fragment.</title>
        <authorList>
            <person name="Emsley S.A."/>
            <person name="Pfannmuller K.M."/>
            <person name="Loughran R.M."/>
            <person name="Shlafstein M."/>
            <person name="Papke E."/>
            <person name="Saw J.H."/>
            <person name="Ushijima B."/>
            <person name="Videau P."/>
        </authorList>
    </citation>
    <scope>NUCLEOTIDE SEQUENCE [LARGE SCALE GENOMIC DNA]</scope>
    <source>
        <strain evidence="2 3">AA17</strain>
    </source>
</reference>
<dbReference type="InterPro" id="IPR045175">
    <property type="entry name" value="M28_fam"/>
</dbReference>
<dbReference type="EMBL" id="JAOWKX010000004">
    <property type="protein sequence ID" value="MCV2884747.1"/>
    <property type="molecule type" value="Genomic_DNA"/>
</dbReference>
<dbReference type="PANTHER" id="PTHR12147">
    <property type="entry name" value="METALLOPEPTIDASE M28 FAMILY MEMBER"/>
    <property type="match status" value="1"/>
</dbReference>
<evidence type="ECO:0000313" key="2">
    <source>
        <dbReference type="EMBL" id="MCV2884747.1"/>
    </source>
</evidence>